<dbReference type="Pfam" id="PF12348">
    <property type="entry name" value="CLASP_N"/>
    <property type="match status" value="2"/>
</dbReference>
<dbReference type="VEuPathDB" id="FungiDB:EYZ11_004380"/>
<feature type="compositionally biased region" description="Low complexity" evidence="8">
    <location>
        <begin position="727"/>
        <end position="748"/>
    </location>
</feature>
<feature type="region of interest" description="Disordered" evidence="8">
    <location>
        <begin position="716"/>
        <end position="873"/>
    </location>
</feature>
<evidence type="ECO:0000259" key="10">
    <source>
        <dbReference type="SMART" id="SM01349"/>
    </source>
</evidence>
<feature type="transmembrane region" description="Helical" evidence="9">
    <location>
        <begin position="72"/>
        <end position="90"/>
    </location>
</feature>
<dbReference type="GO" id="GO:0051301">
    <property type="term" value="P:cell division"/>
    <property type="evidence" value="ECO:0007669"/>
    <property type="project" value="UniProtKB-KW"/>
</dbReference>
<comment type="similarity">
    <text evidence="2">Belongs to the CLASP family.</text>
</comment>
<evidence type="ECO:0000256" key="1">
    <source>
        <dbReference type="ARBA" id="ARBA00004186"/>
    </source>
</evidence>
<evidence type="ECO:0000256" key="8">
    <source>
        <dbReference type="SAM" id="MobiDB-lite"/>
    </source>
</evidence>
<evidence type="ECO:0000256" key="2">
    <source>
        <dbReference type="ARBA" id="ARBA00009549"/>
    </source>
</evidence>
<evidence type="ECO:0000256" key="6">
    <source>
        <dbReference type="ARBA" id="ARBA00022776"/>
    </source>
</evidence>
<feature type="domain" description="TOG" evidence="10">
    <location>
        <begin position="483"/>
        <end position="729"/>
    </location>
</feature>
<dbReference type="Proteomes" id="UP000308092">
    <property type="component" value="Unassembled WGS sequence"/>
</dbReference>
<organism evidence="12 13">
    <name type="scientific">Aspergillus tanneri</name>
    <dbReference type="NCBI Taxonomy" id="1220188"/>
    <lineage>
        <taxon>Eukaryota</taxon>
        <taxon>Fungi</taxon>
        <taxon>Dikarya</taxon>
        <taxon>Ascomycota</taxon>
        <taxon>Pezizomycotina</taxon>
        <taxon>Eurotiomycetes</taxon>
        <taxon>Eurotiomycetidae</taxon>
        <taxon>Eurotiales</taxon>
        <taxon>Aspergillaceae</taxon>
        <taxon>Aspergillus</taxon>
        <taxon>Aspergillus subgen. Circumdati</taxon>
    </lineage>
</organism>
<evidence type="ECO:0000256" key="4">
    <source>
        <dbReference type="ARBA" id="ARBA00022618"/>
    </source>
</evidence>
<dbReference type="GeneID" id="54323442"/>
<dbReference type="GO" id="GO:0090307">
    <property type="term" value="P:mitotic spindle assembly"/>
    <property type="evidence" value="ECO:0007669"/>
    <property type="project" value="TreeGrafter"/>
</dbReference>
<feature type="domain" description="TOG" evidence="10">
    <location>
        <begin position="119"/>
        <end position="347"/>
    </location>
</feature>
<dbReference type="InterPro" id="IPR034085">
    <property type="entry name" value="TOG"/>
</dbReference>
<feature type="transmembrane region" description="Helical" evidence="9">
    <location>
        <begin position="12"/>
        <end position="28"/>
    </location>
</feature>
<keyword evidence="6" id="KW-0131">Cell cycle</keyword>
<dbReference type="Gene3D" id="1.25.10.10">
    <property type="entry name" value="Leucine-rich Repeat Variant"/>
    <property type="match status" value="2"/>
</dbReference>
<comment type="function">
    <text evidence="7">Microtubule binding protein that promotes the stabilization of dynamic microtubules. Required for mitotic spindle formation.</text>
</comment>
<protein>
    <submittedName>
        <fullName evidence="11">Suppressor of tub2 mutation</fullName>
    </submittedName>
</protein>
<comment type="subunit">
    <text evidence="3">Interacts with microtubules.</text>
</comment>
<feature type="compositionally biased region" description="Low complexity" evidence="8">
    <location>
        <begin position="421"/>
        <end position="437"/>
    </location>
</feature>
<dbReference type="InterPro" id="IPR024395">
    <property type="entry name" value="CLASP_N_dom"/>
</dbReference>
<dbReference type="STRING" id="1220188.A0A4S3JKP7"/>
<evidence type="ECO:0000313" key="14">
    <source>
        <dbReference type="Proteomes" id="UP000324241"/>
    </source>
</evidence>
<dbReference type="InterPro" id="IPR016024">
    <property type="entry name" value="ARM-type_fold"/>
</dbReference>
<comment type="caution">
    <text evidence="12">The sequence shown here is derived from an EMBL/GenBank/DDBJ whole genome shotgun (WGS) entry which is preliminary data.</text>
</comment>
<dbReference type="GO" id="GO:0008017">
    <property type="term" value="F:microtubule binding"/>
    <property type="evidence" value="ECO:0007669"/>
    <property type="project" value="TreeGrafter"/>
</dbReference>
<keyword evidence="9" id="KW-1133">Transmembrane helix</keyword>
<dbReference type="Proteomes" id="UP000324241">
    <property type="component" value="Unassembled WGS sequence"/>
</dbReference>
<dbReference type="GO" id="GO:0060172">
    <property type="term" value="P:astral microtubule depolymerization"/>
    <property type="evidence" value="ECO:0007669"/>
    <property type="project" value="TreeGrafter"/>
</dbReference>
<keyword evidence="4" id="KW-0132">Cell division</keyword>
<feature type="transmembrane region" description="Helical" evidence="9">
    <location>
        <begin position="97"/>
        <end position="114"/>
    </location>
</feature>
<dbReference type="InterPro" id="IPR011989">
    <property type="entry name" value="ARM-like"/>
</dbReference>
<feature type="region of interest" description="Disordered" evidence="8">
    <location>
        <begin position="409"/>
        <end position="475"/>
    </location>
</feature>
<dbReference type="EMBL" id="SOSA01000126">
    <property type="protein sequence ID" value="THC96159.1"/>
    <property type="molecule type" value="Genomic_DNA"/>
</dbReference>
<evidence type="ECO:0000313" key="11">
    <source>
        <dbReference type="EMBL" id="KAA8651842.1"/>
    </source>
</evidence>
<dbReference type="GO" id="GO:1990023">
    <property type="term" value="C:mitotic spindle midzone"/>
    <property type="evidence" value="ECO:0007669"/>
    <property type="project" value="TreeGrafter"/>
</dbReference>
<sequence length="1315" mass="145892">MAQDIRQVSAWGFASVFLYVVIFLQAFITKHFLGLIELIFVRVTLLLVKIQLNIARTIPDIPEVHVDIGSVVLYLCTCVLCLLLLLEVFLLRKAAKLLRSIFFYTVLFLVKFHWKSAWKMEAKADELREVLENTNLAIEAKVRHLLGVKSDIKQKNVPREAVPTLFESIRLAIASQYQAIFSAGISALGHLVKRLSIQGQRQLVALQARMLYPILLERIGSHRGAIRAQAAQALEDLWHSSQEEVERYVQEALGGGNPKAKEMAMIWTLNMSKKHELQYALFVPTILLHLEDADGSVRETAKSTIIELYRDVNLKNKTLLKQTLEQKGVRKSIRNAILESIGVDVTENSSGWSPGRQRRPATRAESHSRPVVRAADALQPRPATRTETRTAAADRVAAADTITRLGRQLKVTRVPARNATPGPSISRIQPQSPSPKSETSLPVRSPSPRVMTKLEPTRSQKPTKTPAFVHQPPGLDETDAVPLLVRSTREIDDYAKEMLFHFEGRESENNWLFRERSVITLRRLVIGNAPRDFPDSFFPNMRTLLDGVFKTVHSLRTTLTTNGCLCIQDLARWCGPQIDSMVEIIMQNLIKLCSVPKKIAAHHGDNAVQAVIMNVTITARVLYHVSSACEDKRVQVRLFAAGWVRAIIDCQSTNRTVVEHGGGVDMIVKSITKGLGDANPEVRAAMRHTFWRFDAVWPARAKILLSDLDAKSRTLLEKDSNNPNLNKPASPARPSSAKSAKASKPAAPGRTALREAIAAQKKAHLSLEKSAPSTESTASRAVPTETSLTSLSSAPLRPNLKSRTLPPTAELHASRTPASDVKSNSSKPSDRLETSRTSNLKQPTPAKSIVPVQAKKNLEPKNKPEIKPAATRPKKLDLSAAIFKAPNTSGSESQRNAKEILTKLSDESCSDSEEEPALLGSFPMTESLPQNIDDNRRDAAVVVTPSIFRTAEPEKKHNANDRSDDEESIASCVLTEDLPDRGSEASEWIRRASLLPEDFLWRDLPSYDDDEAEDEAPKVGVLAELPETNLPFERPEDRQTRRSSPVKEMPKGNSSVSPQPKDPAKSQHLLDRGIQLIRSNSMDANGLRKLRQLIAQNGSSVNTCQFRDLVASLLGALEFEGGDHQPAKISQGRIASLRLPILETIEEAINGRIGEQLRSSPHLYSQAIASLLRTRRCSDTSCYFSLRVDEVAMGIIRSELGEGTHNSVHALVDTIVAEERGKEGDNVIIMGLSLLACVLRHGNKEGTRLPEDLMEKVGSLAANHLMDEHPEIRRQVMQLSVHLHSMVADDDQFWRVVGRPQDGSRNLLTYYIARN</sequence>
<proteinExistence type="inferred from homology"/>
<evidence type="ECO:0000256" key="5">
    <source>
        <dbReference type="ARBA" id="ARBA00022701"/>
    </source>
</evidence>
<evidence type="ECO:0000313" key="12">
    <source>
        <dbReference type="EMBL" id="THC96159.1"/>
    </source>
</evidence>
<dbReference type="GO" id="GO:0005815">
    <property type="term" value="C:microtubule organizing center"/>
    <property type="evidence" value="ECO:0007669"/>
    <property type="project" value="TreeGrafter"/>
</dbReference>
<comment type="subcellular location">
    <subcellularLocation>
        <location evidence="1">Cytoplasm</location>
        <location evidence="1">Cytoskeleton</location>
        <location evidence="1">Spindle</location>
    </subcellularLocation>
</comment>
<feature type="region of interest" description="Disordered" evidence="8">
    <location>
        <begin position="347"/>
        <end position="395"/>
    </location>
</feature>
<reference evidence="12 13" key="1">
    <citation type="submission" date="2019-03" db="EMBL/GenBank/DDBJ databases">
        <title>The genome sequence of a newly discovered highly antifungal drug resistant Aspergillus species, Aspergillus tanneri NIH 1004.</title>
        <authorList>
            <person name="Mounaud S."/>
            <person name="Singh I."/>
            <person name="Joardar V."/>
            <person name="Pakala S."/>
            <person name="Pakala S."/>
            <person name="Venepally P."/>
            <person name="Hoover J."/>
            <person name="Nierman W."/>
            <person name="Chung J."/>
            <person name="Losada L."/>
        </authorList>
    </citation>
    <scope>NUCLEOTIDE SEQUENCE [LARGE SCALE GENOMIC DNA]</scope>
    <source>
        <strain evidence="12 13">NIH1004</strain>
    </source>
</reference>
<keyword evidence="6" id="KW-0498">Mitosis</keyword>
<dbReference type="SMART" id="SM01349">
    <property type="entry name" value="TOG"/>
    <property type="match status" value="2"/>
</dbReference>
<evidence type="ECO:0000313" key="13">
    <source>
        <dbReference type="Proteomes" id="UP000308092"/>
    </source>
</evidence>
<gene>
    <name evidence="11" type="primary">STU1</name>
    <name evidence="11" type="ORF">ATNIH1004_000740</name>
    <name evidence="12" type="ORF">EYZ11_004380</name>
</gene>
<feature type="region of interest" description="Disordered" evidence="8">
    <location>
        <begin position="1007"/>
        <end position="1067"/>
    </location>
</feature>
<dbReference type="RefSeq" id="XP_033431203.1">
    <property type="nucleotide sequence ID" value="XM_033565446.1"/>
</dbReference>
<keyword evidence="13" id="KW-1185">Reference proteome</keyword>
<keyword evidence="5" id="KW-0493">Microtubule</keyword>
<reference evidence="11 14" key="2">
    <citation type="submission" date="2019-08" db="EMBL/GenBank/DDBJ databases">
        <title>The genome sequence of a newly discovered highly antifungal drug resistant Aspergillus species, Aspergillus tanneri NIH 1004.</title>
        <authorList>
            <person name="Mounaud S."/>
            <person name="Singh I."/>
            <person name="Joardar V."/>
            <person name="Pakala S."/>
            <person name="Pakala S."/>
            <person name="Venepally P."/>
            <person name="Chung J.K."/>
            <person name="Losada L."/>
            <person name="Nierman W.C."/>
        </authorList>
    </citation>
    <scope>NUCLEOTIDE SEQUENCE [LARGE SCALE GENOMIC DNA]</scope>
    <source>
        <strain evidence="11 14">NIH1004</strain>
    </source>
</reference>
<dbReference type="GO" id="GO:0005876">
    <property type="term" value="C:spindle microtubule"/>
    <property type="evidence" value="ECO:0007669"/>
    <property type="project" value="TreeGrafter"/>
</dbReference>
<dbReference type="SUPFAM" id="SSF48371">
    <property type="entry name" value="ARM repeat"/>
    <property type="match status" value="1"/>
</dbReference>
<dbReference type="EMBL" id="QUQM01000002">
    <property type="protein sequence ID" value="KAA8651842.1"/>
    <property type="molecule type" value="Genomic_DNA"/>
</dbReference>
<feature type="compositionally biased region" description="Low complexity" evidence="8">
    <location>
        <begin position="381"/>
        <end position="395"/>
    </location>
</feature>
<feature type="compositionally biased region" description="Basic and acidic residues" evidence="8">
    <location>
        <begin position="856"/>
        <end position="866"/>
    </location>
</feature>
<evidence type="ECO:0000256" key="3">
    <source>
        <dbReference type="ARBA" id="ARBA00011375"/>
    </source>
</evidence>
<evidence type="ECO:0000256" key="9">
    <source>
        <dbReference type="SAM" id="Phobius"/>
    </source>
</evidence>
<name>A0A4S3JKP7_9EURO</name>
<accession>A0A4S3JKP7</accession>
<evidence type="ECO:0000256" key="7">
    <source>
        <dbReference type="ARBA" id="ARBA00024889"/>
    </source>
</evidence>
<keyword evidence="9" id="KW-0812">Transmembrane</keyword>
<dbReference type="PANTHER" id="PTHR21567">
    <property type="entry name" value="CLASP"/>
    <property type="match status" value="1"/>
</dbReference>
<dbReference type="PANTHER" id="PTHR21567:SF9">
    <property type="entry name" value="CLIP-ASSOCIATING PROTEIN"/>
    <property type="match status" value="1"/>
</dbReference>
<dbReference type="GO" id="GO:0005881">
    <property type="term" value="C:cytoplasmic microtubule"/>
    <property type="evidence" value="ECO:0007669"/>
    <property type="project" value="TreeGrafter"/>
</dbReference>
<keyword evidence="9" id="KW-0472">Membrane</keyword>
<dbReference type="OrthoDB" id="46159at2759"/>
<feature type="compositionally biased region" description="Polar residues" evidence="8">
    <location>
        <begin position="771"/>
        <end position="793"/>
    </location>
</feature>